<dbReference type="PROSITE" id="PS51257">
    <property type="entry name" value="PROKAR_LIPOPROTEIN"/>
    <property type="match status" value="1"/>
</dbReference>
<evidence type="ECO:0000313" key="2">
    <source>
        <dbReference type="Proteomes" id="UP000263900"/>
    </source>
</evidence>
<dbReference type="GO" id="GO:0004553">
    <property type="term" value="F:hydrolase activity, hydrolyzing O-glycosyl compounds"/>
    <property type="evidence" value="ECO:0007669"/>
    <property type="project" value="UniProtKB-ARBA"/>
</dbReference>
<protein>
    <submittedName>
        <fullName evidence="1">LamG domain-containing protein</fullName>
    </submittedName>
</protein>
<dbReference type="RefSeq" id="WP_119052762.1">
    <property type="nucleotide sequence ID" value="NZ_CP032157.1"/>
</dbReference>
<keyword evidence="2" id="KW-1185">Reference proteome</keyword>
<dbReference type="InterPro" id="IPR013320">
    <property type="entry name" value="ConA-like_dom_sf"/>
</dbReference>
<evidence type="ECO:0000313" key="1">
    <source>
        <dbReference type="EMBL" id="AXY76885.1"/>
    </source>
</evidence>
<dbReference type="KEGG" id="pseg:D3H65_24115"/>
<organism evidence="1 2">
    <name type="scientific">Paraflavitalea soli</name>
    <dbReference type="NCBI Taxonomy" id="2315862"/>
    <lineage>
        <taxon>Bacteria</taxon>
        <taxon>Pseudomonadati</taxon>
        <taxon>Bacteroidota</taxon>
        <taxon>Chitinophagia</taxon>
        <taxon>Chitinophagales</taxon>
        <taxon>Chitinophagaceae</taxon>
        <taxon>Paraflavitalea</taxon>
    </lineage>
</organism>
<proteinExistence type="predicted"/>
<sequence>MKQQNFKPLLSVMAAGLLFTSCYKKFDESSYAPKLEIAGYTSSKEIAPTNLVAYWAFNGNLIDSVSGTAGVNTGTSFAPGYKGQAMQGALNSYVIATPGASITGMHSFTVAYWVNSPLHPAGIAGLVTLSNNSQFWGNIEMFLENGGTLEAMKFRAKVINNGTTEIGIDKDGIPNFYTKWNHLALSYNETTSTFKLYVNGSVSTTKTVAGLGPLNFVNSGKMVFGADQFMTSPSLTSGHGAEPWASYLTGRLDEVRIYNKALSDADVSALVLLEGRGK</sequence>
<dbReference type="GO" id="GO:0005975">
    <property type="term" value="P:carbohydrate metabolic process"/>
    <property type="evidence" value="ECO:0007669"/>
    <property type="project" value="UniProtKB-ARBA"/>
</dbReference>
<name>A0A3B7MYR4_9BACT</name>
<dbReference type="OrthoDB" id="9814380at2"/>
<dbReference type="SUPFAM" id="SSF49899">
    <property type="entry name" value="Concanavalin A-like lectins/glucanases"/>
    <property type="match status" value="1"/>
</dbReference>
<dbReference type="Pfam" id="PF13385">
    <property type="entry name" value="Laminin_G_3"/>
    <property type="match status" value="1"/>
</dbReference>
<reference evidence="1 2" key="1">
    <citation type="submission" date="2018-09" db="EMBL/GenBank/DDBJ databases">
        <title>Genome sequencing of strain 6GH32-13.</title>
        <authorList>
            <person name="Weon H.-Y."/>
            <person name="Heo J."/>
            <person name="Kwon S.-W."/>
        </authorList>
    </citation>
    <scope>NUCLEOTIDE SEQUENCE [LARGE SCALE GENOMIC DNA]</scope>
    <source>
        <strain evidence="1 2">5GH32-13</strain>
    </source>
</reference>
<accession>A0A3B7MYR4</accession>
<dbReference type="Proteomes" id="UP000263900">
    <property type="component" value="Chromosome"/>
</dbReference>
<dbReference type="Gene3D" id="2.60.120.200">
    <property type="match status" value="1"/>
</dbReference>
<dbReference type="EMBL" id="CP032157">
    <property type="protein sequence ID" value="AXY76885.1"/>
    <property type="molecule type" value="Genomic_DNA"/>
</dbReference>
<dbReference type="AlphaFoldDB" id="A0A3B7MYR4"/>
<gene>
    <name evidence="1" type="ORF">D3H65_24115</name>
</gene>